<dbReference type="RefSeq" id="XP_024377594.1">
    <property type="nucleotide sequence ID" value="XM_024521826.2"/>
</dbReference>
<dbReference type="Gene3D" id="3.30.730.10">
    <property type="entry name" value="AP2/ERF domain"/>
    <property type="match status" value="1"/>
</dbReference>
<dbReference type="SMART" id="SM00380">
    <property type="entry name" value="AP2"/>
    <property type="match status" value="1"/>
</dbReference>
<dbReference type="InterPro" id="IPR016177">
    <property type="entry name" value="DNA-bd_dom_sf"/>
</dbReference>
<dbReference type="GeneID" id="112283294"/>
<dbReference type="PROSITE" id="PS51032">
    <property type="entry name" value="AP2_ERF"/>
    <property type="match status" value="1"/>
</dbReference>
<dbReference type="OMA" id="MARGMLM"/>
<keyword evidence="4" id="KW-0010">Activator</keyword>
<dbReference type="GO" id="GO:0003677">
    <property type="term" value="F:DNA binding"/>
    <property type="evidence" value="ECO:0007669"/>
    <property type="project" value="UniProtKB-KW"/>
</dbReference>
<dbReference type="GO" id="GO:0005634">
    <property type="term" value="C:nucleus"/>
    <property type="evidence" value="ECO:0007669"/>
    <property type="project" value="UniProtKB-SubCell"/>
</dbReference>
<dbReference type="EMBL" id="ABEU02000006">
    <property type="protein sequence ID" value="PNR52674.1"/>
    <property type="molecule type" value="Genomic_DNA"/>
</dbReference>
<dbReference type="EnsemblPlants" id="Pp3c6_16660V3.1">
    <property type="protein sequence ID" value="PAC:32975460.CDS.1"/>
    <property type="gene ID" value="Pp3c6_16660"/>
</dbReference>
<dbReference type="InterPro" id="IPR001471">
    <property type="entry name" value="AP2/ERF_dom"/>
</dbReference>
<evidence type="ECO:0000256" key="5">
    <source>
        <dbReference type="ARBA" id="ARBA00023163"/>
    </source>
</evidence>
<keyword evidence="6" id="KW-0539">Nucleus</keyword>
<sequence length="199" mass="22365">MSERNRRSDTSSSQYRGVRMRRWGKWVSEIRDPIMKKRIWLGSFRTEAEAAHAFDAAALMCLRNPMSQLNFPHYSYIIPSGSAGCFSTREIQAAAAATAAASAGRSFSYNGFTQSSTSASSDSDDAQEIEDITYDEHQRYTHPSVPSYSCSSYARSWSNFDEDIDLVSEMARGMLMQPPAPDDDDDGDYNYPGPLYLWN</sequence>
<dbReference type="SUPFAM" id="SSF54171">
    <property type="entry name" value="DNA-binding domain"/>
    <property type="match status" value="1"/>
</dbReference>
<comment type="subcellular location">
    <subcellularLocation>
        <location evidence="1">Nucleus</location>
    </subcellularLocation>
</comment>
<dbReference type="InterPro" id="IPR051032">
    <property type="entry name" value="AP2/ERF_TF_ERF_subfamily"/>
</dbReference>
<dbReference type="EnsemblPlants" id="Pp3c6_16660V3.2">
    <property type="protein sequence ID" value="PAC:32975461.CDS.1"/>
    <property type="gene ID" value="Pp3c6_16660"/>
</dbReference>
<evidence type="ECO:0000256" key="2">
    <source>
        <dbReference type="ARBA" id="ARBA00023015"/>
    </source>
</evidence>
<dbReference type="AlphaFoldDB" id="A9TIU0"/>
<evidence type="ECO:0000256" key="3">
    <source>
        <dbReference type="ARBA" id="ARBA00023125"/>
    </source>
</evidence>
<evidence type="ECO:0000256" key="4">
    <source>
        <dbReference type="ARBA" id="ARBA00023159"/>
    </source>
</evidence>
<dbReference type="Gramene" id="Pp3c6_16660V3.2">
    <property type="protein sequence ID" value="PAC:32975461.CDS.1"/>
    <property type="gene ID" value="Pp3c6_16660"/>
</dbReference>
<gene>
    <name evidence="10" type="primary">LOC112283294</name>
    <name evidence="9" type="ORF">PHYPA_009048</name>
</gene>
<feature type="domain" description="AP2/ERF" evidence="8">
    <location>
        <begin position="14"/>
        <end position="72"/>
    </location>
</feature>
<reference evidence="9 11" key="2">
    <citation type="journal article" date="2018" name="Plant J.">
        <title>The Physcomitrella patens chromosome-scale assembly reveals moss genome structure and evolution.</title>
        <authorList>
            <person name="Lang D."/>
            <person name="Ullrich K.K."/>
            <person name="Murat F."/>
            <person name="Fuchs J."/>
            <person name="Jenkins J."/>
            <person name="Haas F.B."/>
            <person name="Piednoel M."/>
            <person name="Gundlach H."/>
            <person name="Van Bel M."/>
            <person name="Meyberg R."/>
            <person name="Vives C."/>
            <person name="Morata J."/>
            <person name="Symeonidi A."/>
            <person name="Hiss M."/>
            <person name="Muchero W."/>
            <person name="Kamisugi Y."/>
            <person name="Saleh O."/>
            <person name="Blanc G."/>
            <person name="Decker E.L."/>
            <person name="van Gessel N."/>
            <person name="Grimwood J."/>
            <person name="Hayes R.D."/>
            <person name="Graham S.W."/>
            <person name="Gunter L.E."/>
            <person name="McDaniel S.F."/>
            <person name="Hoernstein S.N.W."/>
            <person name="Larsson A."/>
            <person name="Li F.W."/>
            <person name="Perroud P.F."/>
            <person name="Phillips J."/>
            <person name="Ranjan P."/>
            <person name="Rokshar D.S."/>
            <person name="Rothfels C.J."/>
            <person name="Schneider L."/>
            <person name="Shu S."/>
            <person name="Stevenson D.W."/>
            <person name="Thummler F."/>
            <person name="Tillich M."/>
            <person name="Villarreal Aguilar J.C."/>
            <person name="Widiez T."/>
            <person name="Wong G.K."/>
            <person name="Wymore A."/>
            <person name="Zhang Y."/>
            <person name="Zimmer A.D."/>
            <person name="Quatrano R.S."/>
            <person name="Mayer K.F.X."/>
            <person name="Goodstein D."/>
            <person name="Casacuberta J.M."/>
            <person name="Vandepoele K."/>
            <person name="Reski R."/>
            <person name="Cuming A.C."/>
            <person name="Tuskan G.A."/>
            <person name="Maumus F."/>
            <person name="Salse J."/>
            <person name="Schmutz J."/>
            <person name="Rensing S.A."/>
        </authorList>
    </citation>
    <scope>NUCLEOTIDE SEQUENCE [LARGE SCALE GENOMIC DNA]</scope>
    <source>
        <strain evidence="10 11">cv. Gransden 2004</strain>
    </source>
</reference>
<dbReference type="OrthoDB" id="688329at2759"/>
<dbReference type="Pfam" id="PF00847">
    <property type="entry name" value="AP2"/>
    <property type="match status" value="1"/>
</dbReference>
<reference evidence="10" key="3">
    <citation type="submission" date="2020-12" db="UniProtKB">
        <authorList>
            <consortium name="EnsemblPlants"/>
        </authorList>
    </citation>
    <scope>IDENTIFICATION</scope>
</reference>
<keyword evidence="5" id="KW-0804">Transcription</keyword>
<dbReference type="PaxDb" id="3218-PP1S240_84V6.1"/>
<evidence type="ECO:0000256" key="1">
    <source>
        <dbReference type="ARBA" id="ARBA00004123"/>
    </source>
</evidence>
<dbReference type="PANTHER" id="PTHR31985:SF312">
    <property type="entry name" value="AP2_ERF DOMAIN-CONTAINING PROTEIN"/>
    <property type="match status" value="1"/>
</dbReference>
<keyword evidence="11" id="KW-1185">Reference proteome</keyword>
<dbReference type="HOGENOM" id="CLU_063331_4_0_1"/>
<proteinExistence type="inferred from homology"/>
<evidence type="ECO:0000313" key="11">
    <source>
        <dbReference type="Proteomes" id="UP000006727"/>
    </source>
</evidence>
<name>A9TIU0_PHYPA</name>
<protein>
    <recommendedName>
        <fullName evidence="8">AP2/ERF domain-containing protein</fullName>
    </recommendedName>
</protein>
<keyword evidence="2" id="KW-0805">Transcription regulation</keyword>
<dbReference type="GO" id="GO:0003700">
    <property type="term" value="F:DNA-binding transcription factor activity"/>
    <property type="evidence" value="ECO:0007669"/>
    <property type="project" value="InterPro"/>
</dbReference>
<organism evidence="9">
    <name type="scientific">Physcomitrium patens</name>
    <name type="common">Spreading-leaved earth moss</name>
    <name type="synonym">Physcomitrella patens</name>
    <dbReference type="NCBI Taxonomy" id="3218"/>
    <lineage>
        <taxon>Eukaryota</taxon>
        <taxon>Viridiplantae</taxon>
        <taxon>Streptophyta</taxon>
        <taxon>Embryophyta</taxon>
        <taxon>Bryophyta</taxon>
        <taxon>Bryophytina</taxon>
        <taxon>Bryopsida</taxon>
        <taxon>Funariidae</taxon>
        <taxon>Funariales</taxon>
        <taxon>Funariaceae</taxon>
        <taxon>Physcomitrium</taxon>
    </lineage>
</organism>
<dbReference type="CDD" id="cd00018">
    <property type="entry name" value="AP2"/>
    <property type="match status" value="1"/>
</dbReference>
<dbReference type="PANTHER" id="PTHR31985">
    <property type="entry name" value="ETHYLENE-RESPONSIVE TRANSCRIPTION FACTOR ERF042-RELATED"/>
    <property type="match status" value="1"/>
</dbReference>
<evidence type="ECO:0000313" key="10">
    <source>
        <dbReference type="EnsemblPlants" id="PAC:32975460.CDS.1"/>
    </source>
</evidence>
<keyword evidence="3" id="KW-0238">DNA-binding</keyword>
<evidence type="ECO:0000256" key="6">
    <source>
        <dbReference type="ARBA" id="ARBA00023242"/>
    </source>
</evidence>
<accession>A9TIU0</accession>
<dbReference type="eggNOG" id="ENOG502S1ZE">
    <property type="taxonomic scope" value="Eukaryota"/>
</dbReference>
<dbReference type="Gramene" id="Pp3c6_16660V3.1">
    <property type="protein sequence ID" value="PAC:32975460.CDS.1"/>
    <property type="gene ID" value="Pp3c6_16660"/>
</dbReference>
<comment type="similarity">
    <text evidence="7">Belongs to the AP2/ERF transcription factor family. ERF subfamily.</text>
</comment>
<reference evidence="9 11" key="1">
    <citation type="journal article" date="2008" name="Science">
        <title>The Physcomitrella genome reveals evolutionary insights into the conquest of land by plants.</title>
        <authorList>
            <person name="Rensing S."/>
            <person name="Lang D."/>
            <person name="Zimmer A."/>
            <person name="Terry A."/>
            <person name="Salamov A."/>
            <person name="Shapiro H."/>
            <person name="Nishiyama T."/>
            <person name="Perroud P.-F."/>
            <person name="Lindquist E."/>
            <person name="Kamisugi Y."/>
            <person name="Tanahashi T."/>
            <person name="Sakakibara K."/>
            <person name="Fujita T."/>
            <person name="Oishi K."/>
            <person name="Shin-I T."/>
            <person name="Kuroki Y."/>
            <person name="Toyoda A."/>
            <person name="Suzuki Y."/>
            <person name="Hashimoto A."/>
            <person name="Yamaguchi K."/>
            <person name="Sugano A."/>
            <person name="Kohara Y."/>
            <person name="Fujiyama A."/>
            <person name="Anterola A."/>
            <person name="Aoki S."/>
            <person name="Ashton N."/>
            <person name="Barbazuk W.B."/>
            <person name="Barker E."/>
            <person name="Bennetzen J."/>
            <person name="Bezanilla M."/>
            <person name="Blankenship R."/>
            <person name="Cho S.H."/>
            <person name="Dutcher S."/>
            <person name="Estelle M."/>
            <person name="Fawcett J.A."/>
            <person name="Gundlach H."/>
            <person name="Hanada K."/>
            <person name="Heyl A."/>
            <person name="Hicks K.A."/>
            <person name="Hugh J."/>
            <person name="Lohr M."/>
            <person name="Mayer K."/>
            <person name="Melkozernov A."/>
            <person name="Murata T."/>
            <person name="Nelson D."/>
            <person name="Pils B."/>
            <person name="Prigge M."/>
            <person name="Reiss B."/>
            <person name="Renner T."/>
            <person name="Rombauts S."/>
            <person name="Rushton P."/>
            <person name="Sanderfoot A."/>
            <person name="Schween G."/>
            <person name="Shiu S.-H."/>
            <person name="Stueber K."/>
            <person name="Theodoulou F.L."/>
            <person name="Tu H."/>
            <person name="Van de Peer Y."/>
            <person name="Verrier P.J."/>
            <person name="Waters E."/>
            <person name="Wood A."/>
            <person name="Yang L."/>
            <person name="Cove D."/>
            <person name="Cuming A."/>
            <person name="Hasebe M."/>
            <person name="Lucas S."/>
            <person name="Mishler D.B."/>
            <person name="Reski R."/>
            <person name="Grigoriev I."/>
            <person name="Quatrano R.S."/>
            <person name="Boore J.L."/>
        </authorList>
    </citation>
    <scope>NUCLEOTIDE SEQUENCE [LARGE SCALE GENOMIC DNA]</scope>
    <source>
        <strain evidence="10 11">cv. Gransden 2004</strain>
    </source>
</reference>
<dbReference type="KEGG" id="ppp:112283294"/>
<dbReference type="InterPro" id="IPR036955">
    <property type="entry name" value="AP2/ERF_dom_sf"/>
</dbReference>
<evidence type="ECO:0000259" key="8">
    <source>
        <dbReference type="PROSITE" id="PS51032"/>
    </source>
</evidence>
<evidence type="ECO:0000256" key="7">
    <source>
        <dbReference type="ARBA" id="ARBA00024343"/>
    </source>
</evidence>
<evidence type="ECO:0000313" key="9">
    <source>
        <dbReference type="EMBL" id="PNR52674.1"/>
    </source>
</evidence>
<dbReference type="PRINTS" id="PR00367">
    <property type="entry name" value="ETHRSPELEMNT"/>
</dbReference>
<dbReference type="Proteomes" id="UP000006727">
    <property type="component" value="Chromosome 6"/>
</dbReference>